<comment type="caution">
    <text evidence="3">The sequence shown here is derived from an EMBL/GenBank/DDBJ whole genome shotgun (WGS) entry which is preliminary data.</text>
</comment>
<gene>
    <name evidence="3" type="ORF">V8G58_13800</name>
</gene>
<evidence type="ECO:0000313" key="4">
    <source>
        <dbReference type="Proteomes" id="UP001610100"/>
    </source>
</evidence>
<dbReference type="InterPro" id="IPR011933">
    <property type="entry name" value="Double_TM_dom"/>
</dbReference>
<feature type="domain" description="Aerotolerance regulator N-terminal" evidence="2">
    <location>
        <begin position="1"/>
        <end position="76"/>
    </location>
</feature>
<dbReference type="RefSeq" id="WP_344742245.1">
    <property type="nucleotide sequence ID" value="NZ_BAABAY010000007.1"/>
</dbReference>
<keyword evidence="1" id="KW-0812">Transmembrane</keyword>
<dbReference type="PANTHER" id="PTHR37464:SF1">
    <property type="entry name" value="BLL2463 PROTEIN"/>
    <property type="match status" value="1"/>
</dbReference>
<dbReference type="InterPro" id="IPR024163">
    <property type="entry name" value="Aerotolerance_reg_N"/>
</dbReference>
<dbReference type="Pfam" id="PF07584">
    <property type="entry name" value="BatA"/>
    <property type="match status" value="1"/>
</dbReference>
<name>A0ABW7N1M4_9FLAO</name>
<evidence type="ECO:0000259" key="2">
    <source>
        <dbReference type="Pfam" id="PF07584"/>
    </source>
</evidence>
<dbReference type="Proteomes" id="UP001610100">
    <property type="component" value="Unassembled WGS sequence"/>
</dbReference>
<accession>A0ABW7N1M4</accession>
<dbReference type="NCBIfam" id="TIGR02226">
    <property type="entry name" value="two_anch"/>
    <property type="match status" value="1"/>
</dbReference>
<keyword evidence="1" id="KW-1133">Transmembrane helix</keyword>
<dbReference type="InterPro" id="IPR036465">
    <property type="entry name" value="vWFA_dom_sf"/>
</dbReference>
<feature type="transmembrane region" description="Helical" evidence="1">
    <location>
        <begin position="6"/>
        <end position="24"/>
    </location>
</feature>
<proteinExistence type="predicted"/>
<dbReference type="EMBL" id="JBAWKB010000006">
    <property type="protein sequence ID" value="MFH6773013.1"/>
    <property type="molecule type" value="Genomic_DNA"/>
</dbReference>
<keyword evidence="4" id="KW-1185">Reference proteome</keyword>
<feature type="transmembrane region" description="Helical" evidence="1">
    <location>
        <begin position="56"/>
        <end position="77"/>
    </location>
</feature>
<dbReference type="Gene3D" id="3.40.50.410">
    <property type="entry name" value="von Willebrand factor, type A domain"/>
    <property type="match status" value="1"/>
</dbReference>
<protein>
    <submittedName>
        <fullName evidence="3">VWA domain-containing protein</fullName>
    </submittedName>
</protein>
<sequence>MQFKHPELLYALFLLLIPIIIHLFQLRRFKKEQFTNVALLKKATLQTRKSSQIKKWLILATRLLALAALILAFAQPFTSPQSGAKKRVETVIYLDNSFSMQAQGTKGPLLKRAIQELVATIPEDSKISLITNNEIYRNTSIKAIKNDLLELDYTGSSLSTNEALLKAKTLFTNNSSSIKNLVFISDFQDNDNDFQFIEDKTLKLFPIQLQPESRNNIAIDSAFIEKENSGNLSLHVRLTDFDKSGNTVPISLFDQGNLIAKTAVEMNETSEAIFTLPDNQPIQGRLSIDDNSLQFDNTLYFNINKPPKINVLAINGASDSFLKRIYTPDEFNFSSTSESQLDYSLLDAQNLIVLNELQALPVALASALKSFLERGGALTIIPSNNTEIKSYNSFLTTYGLALNSFNNSEKRITKINYSHPLFRKGVFEKQVTNFQYPRVNEYYELSRSQGASALEFEDLKPFLIDSNKLFLLTAPLNEANSNFKNSPLIVPTFYNMAKYGLDIPSLYMIIGQPNRFDVKVKLGQDDILSMENKGHSYIPQQQYFNTKVRIQADNIPDIAGIYAIKNKEETLEYVSFNYDRSESRMNYIDISSLKGSFVSNSIEQIFDTIKSETKINALWKWFVIFAAALLIIEMAILKYFK</sequence>
<evidence type="ECO:0000256" key="1">
    <source>
        <dbReference type="SAM" id="Phobius"/>
    </source>
</evidence>
<dbReference type="SUPFAM" id="SSF53300">
    <property type="entry name" value="vWA-like"/>
    <property type="match status" value="1"/>
</dbReference>
<keyword evidence="1" id="KW-0472">Membrane</keyword>
<dbReference type="PANTHER" id="PTHR37464">
    <property type="entry name" value="BLL2463 PROTEIN"/>
    <property type="match status" value="1"/>
</dbReference>
<organism evidence="3 4">
    <name type="scientific">Gaetbulibacter aestuarii</name>
    <dbReference type="NCBI Taxonomy" id="1502358"/>
    <lineage>
        <taxon>Bacteria</taxon>
        <taxon>Pseudomonadati</taxon>
        <taxon>Bacteroidota</taxon>
        <taxon>Flavobacteriia</taxon>
        <taxon>Flavobacteriales</taxon>
        <taxon>Flavobacteriaceae</taxon>
        <taxon>Gaetbulibacter</taxon>
    </lineage>
</organism>
<feature type="transmembrane region" description="Helical" evidence="1">
    <location>
        <begin position="618"/>
        <end position="640"/>
    </location>
</feature>
<evidence type="ECO:0000313" key="3">
    <source>
        <dbReference type="EMBL" id="MFH6773013.1"/>
    </source>
</evidence>
<reference evidence="3 4" key="1">
    <citation type="submission" date="2024-02" db="EMBL/GenBank/DDBJ databases">
        <title>A Gaetbulibacter species isolated from tidal flats and genomic insights of their niches.</title>
        <authorList>
            <person name="Ye Y."/>
        </authorList>
    </citation>
    <scope>NUCLEOTIDE SEQUENCE [LARGE SCALE GENOMIC DNA]</scope>
    <source>
        <strain evidence="3 4">KYW382</strain>
    </source>
</reference>